<gene>
    <name evidence="11 13" type="primary">kdpC</name>
    <name evidence="13" type="ORF">AHOG_23475</name>
</gene>
<evidence type="ECO:0000256" key="4">
    <source>
        <dbReference type="ARBA" id="ARBA00022692"/>
    </source>
</evidence>
<evidence type="ECO:0000256" key="7">
    <source>
        <dbReference type="ARBA" id="ARBA00022958"/>
    </source>
</evidence>
<dbReference type="InterPro" id="IPR003820">
    <property type="entry name" value="KdpC"/>
</dbReference>
<keyword evidence="14" id="KW-1185">Reference proteome</keyword>
<sequence length="221" mass="22490">MITLSITLLRQTMAALRLLLVMTVLTGIMYPLAVYSVSRLPGLSSSAEGSVVYHDGRAVGLENLGLDLVDPAAGDDPTADRYFHHRPSAAASAAEGLGPGDPYASGGSNLAGDSPASTELVHARAAAIAAREGVPVESVPPDAVTASASGLDPDISPAYAELQAARVARVTGLPEQRVRDLVAEHTQGRELGFLGGQTVNVLALNLAIAGLTSGEPAHGPG</sequence>
<dbReference type="HAMAP" id="MF_00276">
    <property type="entry name" value="KdpC"/>
    <property type="match status" value="1"/>
</dbReference>
<dbReference type="PANTHER" id="PTHR30042">
    <property type="entry name" value="POTASSIUM-TRANSPORTING ATPASE C CHAIN"/>
    <property type="match status" value="1"/>
</dbReference>
<dbReference type="EMBL" id="CP022521">
    <property type="protein sequence ID" value="ASO22303.1"/>
    <property type="molecule type" value="Genomic_DNA"/>
</dbReference>
<accession>A0A221W9J2</accession>
<evidence type="ECO:0000256" key="5">
    <source>
        <dbReference type="ARBA" id="ARBA00022741"/>
    </source>
</evidence>
<evidence type="ECO:0000256" key="11">
    <source>
        <dbReference type="HAMAP-Rule" id="MF_00276"/>
    </source>
</evidence>
<evidence type="ECO:0000256" key="2">
    <source>
        <dbReference type="ARBA" id="ARBA00022475"/>
    </source>
</evidence>
<comment type="subunit">
    <text evidence="11">The system is composed of three essential subunits: KdpA, KdpB and KdpC.</text>
</comment>
<proteinExistence type="inferred from homology"/>
<dbReference type="AlphaFoldDB" id="A0A221W9J2"/>
<dbReference type="GO" id="GO:0005524">
    <property type="term" value="F:ATP binding"/>
    <property type="evidence" value="ECO:0007669"/>
    <property type="project" value="UniProtKB-UniRule"/>
</dbReference>
<protein>
    <recommendedName>
        <fullName evidence="11">Potassium-transporting ATPase KdpC subunit</fullName>
    </recommendedName>
    <alternativeName>
        <fullName evidence="11">ATP phosphohydrolase [potassium-transporting] C chain</fullName>
    </alternativeName>
    <alternativeName>
        <fullName evidence="11">Potassium-binding and translocating subunit C</fullName>
    </alternativeName>
    <alternativeName>
        <fullName evidence="11">Potassium-translocating ATPase C chain</fullName>
    </alternativeName>
</protein>
<keyword evidence="6 11" id="KW-0067">ATP-binding</keyword>
<keyword evidence="8 11" id="KW-1133">Transmembrane helix</keyword>
<keyword evidence="7 11" id="KW-0630">Potassium</keyword>
<reference evidence="13 14" key="1">
    <citation type="submission" date="2017-07" db="EMBL/GenBank/DDBJ databases">
        <title>Complete genome sequence of Actinoalloteichus hoggarensis DSM 45943, type strain of Actinoalloteichus hoggarensis.</title>
        <authorList>
            <person name="Ruckert C."/>
            <person name="Nouioui I."/>
            <person name="Willmese J."/>
            <person name="van Wezel G."/>
            <person name="Klenk H.-P."/>
            <person name="Kalinowski J."/>
            <person name="Zotchev S.B."/>
        </authorList>
    </citation>
    <scope>NUCLEOTIDE SEQUENCE [LARGE SCALE GENOMIC DNA]</scope>
    <source>
        <strain evidence="13 14">DSM 45943</strain>
    </source>
</reference>
<feature type="transmembrane region" description="Helical" evidence="11">
    <location>
        <begin position="12"/>
        <end position="33"/>
    </location>
</feature>
<keyword evidence="9 11" id="KW-0406">Ion transport</keyword>
<dbReference type="Pfam" id="PF02669">
    <property type="entry name" value="KdpC"/>
    <property type="match status" value="1"/>
</dbReference>
<keyword evidence="1 11" id="KW-0813">Transport</keyword>
<keyword evidence="2 11" id="KW-1003">Cell membrane</keyword>
<evidence type="ECO:0000256" key="6">
    <source>
        <dbReference type="ARBA" id="ARBA00022840"/>
    </source>
</evidence>
<name>A0A221W9J2_9PSEU</name>
<evidence type="ECO:0000256" key="10">
    <source>
        <dbReference type="ARBA" id="ARBA00023136"/>
    </source>
</evidence>
<organism evidence="13 14">
    <name type="scientific">Actinoalloteichus hoggarensis</name>
    <dbReference type="NCBI Taxonomy" id="1470176"/>
    <lineage>
        <taxon>Bacteria</taxon>
        <taxon>Bacillati</taxon>
        <taxon>Actinomycetota</taxon>
        <taxon>Actinomycetes</taxon>
        <taxon>Pseudonocardiales</taxon>
        <taxon>Pseudonocardiaceae</taxon>
        <taxon>Actinoalloteichus</taxon>
    </lineage>
</organism>
<evidence type="ECO:0000313" key="13">
    <source>
        <dbReference type="EMBL" id="ASO22303.1"/>
    </source>
</evidence>
<evidence type="ECO:0000256" key="3">
    <source>
        <dbReference type="ARBA" id="ARBA00022538"/>
    </source>
</evidence>
<keyword evidence="3 11" id="KW-0633">Potassium transport</keyword>
<evidence type="ECO:0000256" key="9">
    <source>
        <dbReference type="ARBA" id="ARBA00023065"/>
    </source>
</evidence>
<keyword evidence="10 11" id="KW-0472">Membrane</keyword>
<evidence type="ECO:0000256" key="12">
    <source>
        <dbReference type="SAM" id="MobiDB-lite"/>
    </source>
</evidence>
<comment type="subcellular location">
    <subcellularLocation>
        <location evidence="11">Cell membrane</location>
        <topology evidence="11">Single-pass membrane protein</topology>
    </subcellularLocation>
</comment>
<comment type="similarity">
    <text evidence="11">Belongs to the KdpC family.</text>
</comment>
<dbReference type="GO" id="GO:0008556">
    <property type="term" value="F:P-type potassium transmembrane transporter activity"/>
    <property type="evidence" value="ECO:0007669"/>
    <property type="project" value="InterPro"/>
</dbReference>
<evidence type="ECO:0000313" key="14">
    <source>
        <dbReference type="Proteomes" id="UP000204221"/>
    </source>
</evidence>
<keyword evidence="13" id="KW-0378">Hydrolase</keyword>
<comment type="function">
    <text evidence="11">Part of the high-affinity ATP-driven potassium transport (or Kdp) system, which catalyzes the hydrolysis of ATP coupled with the electrogenic transport of potassium into the cytoplasm. This subunit acts as a catalytic chaperone that increases the ATP-binding affinity of the ATP-hydrolyzing subunit KdpB by the formation of a transient KdpB/KdpC/ATP ternary complex.</text>
</comment>
<evidence type="ECO:0000256" key="8">
    <source>
        <dbReference type="ARBA" id="ARBA00022989"/>
    </source>
</evidence>
<dbReference type="KEGG" id="ahg:AHOG_23475"/>
<keyword evidence="4 11" id="KW-0812">Transmembrane</keyword>
<feature type="region of interest" description="Disordered" evidence="12">
    <location>
        <begin position="90"/>
        <end position="116"/>
    </location>
</feature>
<dbReference type="GO" id="GO:0016787">
    <property type="term" value="F:hydrolase activity"/>
    <property type="evidence" value="ECO:0007669"/>
    <property type="project" value="UniProtKB-KW"/>
</dbReference>
<dbReference type="PIRSF" id="PIRSF001296">
    <property type="entry name" value="K_ATPase_KdpC"/>
    <property type="match status" value="1"/>
</dbReference>
<dbReference type="PANTHER" id="PTHR30042:SF2">
    <property type="entry name" value="POTASSIUM-TRANSPORTING ATPASE KDPC SUBUNIT"/>
    <property type="match status" value="1"/>
</dbReference>
<dbReference type="Proteomes" id="UP000204221">
    <property type="component" value="Chromosome"/>
</dbReference>
<dbReference type="GO" id="GO:0005886">
    <property type="term" value="C:plasma membrane"/>
    <property type="evidence" value="ECO:0007669"/>
    <property type="project" value="UniProtKB-SubCell"/>
</dbReference>
<evidence type="ECO:0000256" key="1">
    <source>
        <dbReference type="ARBA" id="ARBA00022448"/>
    </source>
</evidence>
<keyword evidence="5 11" id="KW-0547">Nucleotide-binding</keyword>